<keyword evidence="2" id="KW-1185">Reference proteome</keyword>
<gene>
    <name evidence="1" type="ORF">G3572_03185</name>
</gene>
<dbReference type="EMBL" id="JAAIKE010000001">
    <property type="protein sequence ID" value="NEX45195.1"/>
    <property type="molecule type" value="Genomic_DNA"/>
</dbReference>
<dbReference type="Proteomes" id="UP000481421">
    <property type="component" value="Unassembled WGS sequence"/>
</dbReference>
<dbReference type="RefSeq" id="WP_164609206.1">
    <property type="nucleotide sequence ID" value="NZ_JAAIKE010000001.1"/>
</dbReference>
<proteinExistence type="predicted"/>
<accession>A0A6B3RLQ4</accession>
<protein>
    <submittedName>
        <fullName evidence="1">Uncharacterized protein</fullName>
    </submittedName>
</protein>
<organism evidence="1 2">
    <name type="scientific">Pseudotabrizicola algicola</name>
    <dbReference type="NCBI Taxonomy" id="2709381"/>
    <lineage>
        <taxon>Bacteria</taxon>
        <taxon>Pseudomonadati</taxon>
        <taxon>Pseudomonadota</taxon>
        <taxon>Alphaproteobacteria</taxon>
        <taxon>Rhodobacterales</taxon>
        <taxon>Paracoccaceae</taxon>
        <taxon>Pseudotabrizicola</taxon>
    </lineage>
</organism>
<comment type="caution">
    <text evidence="1">The sequence shown here is derived from an EMBL/GenBank/DDBJ whole genome shotgun (WGS) entry which is preliminary data.</text>
</comment>
<name>A0A6B3RLQ4_9RHOB</name>
<reference evidence="1 2" key="1">
    <citation type="submission" date="2020-02" db="EMBL/GenBank/DDBJ databases">
        <title>Rhodobacter algicola sp. nov., isolated from microalga culture.</title>
        <authorList>
            <person name="Park C.-Y."/>
        </authorList>
    </citation>
    <scope>NUCLEOTIDE SEQUENCE [LARGE SCALE GENOMIC DNA]</scope>
    <source>
        <strain evidence="1 2">ETT8</strain>
    </source>
</reference>
<dbReference type="AlphaFoldDB" id="A0A6B3RLQ4"/>
<sequence length="237" mass="26070">MDNLSIRLDDRAFGRQLSNLERVQLPFAAANALNDTAADALKHIQDRMDVVFDRPTRWTKNALMVWRAKKGNLEAQVKERPSVGSRHYLKVQEAGGVRPQTGVEKLLAGRVAYAGIIAAALPAAGAKLDSYGNWSGGERNQVLSALGAQRDRAANQTEASRKRAKGRASYFVPKHGLSPGVFKRTVTGELSKVLTFTTAMPRYDQRLGFYDGVQEVWSDKLPGHLNRRLAEAVASAR</sequence>
<evidence type="ECO:0000313" key="1">
    <source>
        <dbReference type="EMBL" id="NEX45195.1"/>
    </source>
</evidence>
<evidence type="ECO:0000313" key="2">
    <source>
        <dbReference type="Proteomes" id="UP000481421"/>
    </source>
</evidence>